<dbReference type="GO" id="GO:0046872">
    <property type="term" value="F:metal ion binding"/>
    <property type="evidence" value="ECO:0007669"/>
    <property type="project" value="UniProtKB-KW"/>
</dbReference>
<dbReference type="Gene3D" id="2.60.120.330">
    <property type="entry name" value="B-lactam Antibiotic, Isopenicillin N Synthase, Chain"/>
    <property type="match status" value="1"/>
</dbReference>
<keyword evidence="2" id="KW-0408">Iron</keyword>
<gene>
    <name evidence="5" type="ORF">Acr_23g0002060</name>
</gene>
<dbReference type="EMBL" id="BJWL01000023">
    <property type="protein sequence ID" value="GFZ11821.1"/>
    <property type="molecule type" value="Genomic_DNA"/>
</dbReference>
<proteinExistence type="predicted"/>
<dbReference type="SUPFAM" id="SSF51197">
    <property type="entry name" value="Clavaminate synthase-like"/>
    <property type="match status" value="1"/>
</dbReference>
<evidence type="ECO:0000259" key="3">
    <source>
        <dbReference type="Pfam" id="PF03171"/>
    </source>
</evidence>
<feature type="domain" description="Isopenicillin N synthase-like Fe(2+) 2OG dioxygenase" evidence="3">
    <location>
        <begin position="167"/>
        <end position="225"/>
    </location>
</feature>
<evidence type="ECO:0000313" key="6">
    <source>
        <dbReference type="Proteomes" id="UP000585474"/>
    </source>
</evidence>
<evidence type="ECO:0000259" key="4">
    <source>
        <dbReference type="Pfam" id="PF14226"/>
    </source>
</evidence>
<keyword evidence="6" id="KW-1185">Reference proteome</keyword>
<comment type="caution">
    <text evidence="5">The sequence shown here is derived from an EMBL/GenBank/DDBJ whole genome shotgun (WGS) entry which is preliminary data.</text>
</comment>
<dbReference type="InterPro" id="IPR050231">
    <property type="entry name" value="Iron_ascorbate_oxido_reductase"/>
</dbReference>
<evidence type="ECO:0000256" key="1">
    <source>
        <dbReference type="ARBA" id="ARBA00022723"/>
    </source>
</evidence>
<protein>
    <recommendedName>
        <fullName evidence="7">2-oxoglutarate (2OG) and Fe(II)-dependent oxygenase superfamily protein</fullName>
    </recommendedName>
</protein>
<dbReference type="PANTHER" id="PTHR47990">
    <property type="entry name" value="2-OXOGLUTARATE (2OG) AND FE(II)-DEPENDENT OXYGENASE SUPERFAMILY PROTEIN-RELATED"/>
    <property type="match status" value="1"/>
</dbReference>
<dbReference type="Pfam" id="PF14226">
    <property type="entry name" value="DIOX_N"/>
    <property type="match status" value="1"/>
</dbReference>
<evidence type="ECO:0000313" key="5">
    <source>
        <dbReference type="EMBL" id="GFZ11821.1"/>
    </source>
</evidence>
<dbReference type="OrthoDB" id="10309256at2759"/>
<feature type="domain" description="Non-haem dioxygenase N-terminal" evidence="4">
    <location>
        <begin position="9"/>
        <end position="90"/>
    </location>
</feature>
<dbReference type="AlphaFoldDB" id="A0A7J0GM46"/>
<dbReference type="InterPro" id="IPR027443">
    <property type="entry name" value="IPNS-like_sf"/>
</dbReference>
<sequence length="397" mass="45175">MGSLMQPKLPVIDLCGDNLKIDSGSWLSASNTVRRALEEYGCFMVVCDEASWEIHGAMFRGTKELFDLPVEIKVQNTCDKVGFGYGKFPKMLQEYSAIETSRETIQSFTDLMWPSGDNTFGETALLYSNLLSELYRVVMRMVFESYGVDESTFEDFMQSTSFQLRFMKYRLSHTNETNTGLPPHTDADFLGILDTNQVRGLEIETKKGEWIVYEPLPSSFLVMAGMEQWEDPCSGASGAHEVRYSCGLFSYMVETVKTPDEFVDEQHPLQYKPFNHFAYLQFVGDKGKQGRPRGYGVDESTFENLIQSISFQLKFTKYRIYPTRTRRILDFLLIPTSDLVGILDSNQVPGFEVETKKGMEQWEDPCSGASGAHEVRYSCGLFFVPGWRDSEDTRGVC</sequence>
<reference evidence="5 6" key="1">
    <citation type="submission" date="2019-07" db="EMBL/GenBank/DDBJ databases">
        <title>De Novo Assembly of kiwifruit Actinidia rufa.</title>
        <authorList>
            <person name="Sugita-Konishi S."/>
            <person name="Sato K."/>
            <person name="Mori E."/>
            <person name="Abe Y."/>
            <person name="Kisaki G."/>
            <person name="Hamano K."/>
            <person name="Suezawa K."/>
            <person name="Otani M."/>
            <person name="Fukuda T."/>
            <person name="Manabe T."/>
            <person name="Gomi K."/>
            <person name="Tabuchi M."/>
            <person name="Akimitsu K."/>
            <person name="Kataoka I."/>
        </authorList>
    </citation>
    <scope>NUCLEOTIDE SEQUENCE [LARGE SCALE GENOMIC DNA]</scope>
    <source>
        <strain evidence="6">cv. Fuchu</strain>
    </source>
</reference>
<name>A0A7J0GM46_9ERIC</name>
<keyword evidence="1" id="KW-0479">Metal-binding</keyword>
<accession>A0A7J0GM46</accession>
<dbReference type="Proteomes" id="UP000585474">
    <property type="component" value="Unassembled WGS sequence"/>
</dbReference>
<dbReference type="InterPro" id="IPR044861">
    <property type="entry name" value="IPNS-like_FE2OG_OXY"/>
</dbReference>
<evidence type="ECO:0000256" key="2">
    <source>
        <dbReference type="ARBA" id="ARBA00023004"/>
    </source>
</evidence>
<dbReference type="Pfam" id="PF03171">
    <property type="entry name" value="2OG-FeII_Oxy"/>
    <property type="match status" value="1"/>
</dbReference>
<evidence type="ECO:0008006" key="7">
    <source>
        <dbReference type="Google" id="ProtNLM"/>
    </source>
</evidence>
<organism evidence="5 6">
    <name type="scientific">Actinidia rufa</name>
    <dbReference type="NCBI Taxonomy" id="165716"/>
    <lineage>
        <taxon>Eukaryota</taxon>
        <taxon>Viridiplantae</taxon>
        <taxon>Streptophyta</taxon>
        <taxon>Embryophyta</taxon>
        <taxon>Tracheophyta</taxon>
        <taxon>Spermatophyta</taxon>
        <taxon>Magnoliopsida</taxon>
        <taxon>eudicotyledons</taxon>
        <taxon>Gunneridae</taxon>
        <taxon>Pentapetalae</taxon>
        <taxon>asterids</taxon>
        <taxon>Ericales</taxon>
        <taxon>Actinidiaceae</taxon>
        <taxon>Actinidia</taxon>
    </lineage>
</organism>
<dbReference type="InterPro" id="IPR026992">
    <property type="entry name" value="DIOX_N"/>
</dbReference>